<comment type="caution">
    <text evidence="1">The sequence shown here is derived from an EMBL/GenBank/DDBJ whole genome shotgun (WGS) entry which is preliminary data.</text>
</comment>
<dbReference type="OrthoDB" id="429626at2759"/>
<accession>A0A8S9ZF46</accession>
<gene>
    <name evidence="1" type="ORF">Mgra_00008673</name>
</gene>
<evidence type="ECO:0000313" key="2">
    <source>
        <dbReference type="Proteomes" id="UP000605970"/>
    </source>
</evidence>
<organism evidence="1 2">
    <name type="scientific">Meloidogyne graminicola</name>
    <dbReference type="NCBI Taxonomy" id="189291"/>
    <lineage>
        <taxon>Eukaryota</taxon>
        <taxon>Metazoa</taxon>
        <taxon>Ecdysozoa</taxon>
        <taxon>Nematoda</taxon>
        <taxon>Chromadorea</taxon>
        <taxon>Rhabditida</taxon>
        <taxon>Tylenchina</taxon>
        <taxon>Tylenchomorpha</taxon>
        <taxon>Tylenchoidea</taxon>
        <taxon>Meloidogynidae</taxon>
        <taxon>Meloidogyninae</taxon>
        <taxon>Meloidogyne</taxon>
    </lineage>
</organism>
<dbReference type="Proteomes" id="UP000605970">
    <property type="component" value="Unassembled WGS sequence"/>
</dbReference>
<protein>
    <submittedName>
        <fullName evidence="1">Uncharacterized protein</fullName>
    </submittedName>
</protein>
<sequence length="59" mass="6525">MVMLKFLYEMLSDGATNQKLLEMIGQAVQRKAIRHAGLEKLIQMADSLPGSRPMVHIGG</sequence>
<evidence type="ECO:0000313" key="1">
    <source>
        <dbReference type="EMBL" id="KAF7631083.1"/>
    </source>
</evidence>
<dbReference type="EMBL" id="JABEBT010000119">
    <property type="protein sequence ID" value="KAF7631083.1"/>
    <property type="molecule type" value="Genomic_DNA"/>
</dbReference>
<name>A0A8S9ZF46_9BILA</name>
<dbReference type="AlphaFoldDB" id="A0A8S9ZF46"/>
<keyword evidence="2" id="KW-1185">Reference proteome</keyword>
<reference evidence="1" key="1">
    <citation type="journal article" date="2020" name="Ecol. Evol.">
        <title>Genome structure and content of the rice root-knot nematode (Meloidogyne graminicola).</title>
        <authorList>
            <person name="Phan N.T."/>
            <person name="Danchin E.G.J."/>
            <person name="Klopp C."/>
            <person name="Perfus-Barbeoch L."/>
            <person name="Kozlowski D.K."/>
            <person name="Koutsovoulos G.D."/>
            <person name="Lopez-Roques C."/>
            <person name="Bouchez O."/>
            <person name="Zahm M."/>
            <person name="Besnard G."/>
            <person name="Bellafiore S."/>
        </authorList>
    </citation>
    <scope>NUCLEOTIDE SEQUENCE</scope>
    <source>
        <strain evidence="1">VN-18</strain>
    </source>
</reference>
<proteinExistence type="predicted"/>